<organism evidence="2 3">
    <name type="scientific">Striga hermonthica</name>
    <name type="common">Purple witchweed</name>
    <name type="synonym">Buchnera hermonthica</name>
    <dbReference type="NCBI Taxonomy" id="68872"/>
    <lineage>
        <taxon>Eukaryota</taxon>
        <taxon>Viridiplantae</taxon>
        <taxon>Streptophyta</taxon>
        <taxon>Embryophyta</taxon>
        <taxon>Tracheophyta</taxon>
        <taxon>Spermatophyta</taxon>
        <taxon>Magnoliopsida</taxon>
        <taxon>eudicotyledons</taxon>
        <taxon>Gunneridae</taxon>
        <taxon>Pentapetalae</taxon>
        <taxon>asterids</taxon>
        <taxon>lamiids</taxon>
        <taxon>Lamiales</taxon>
        <taxon>Orobanchaceae</taxon>
        <taxon>Buchnereae</taxon>
        <taxon>Striga</taxon>
    </lineage>
</organism>
<proteinExistence type="predicted"/>
<dbReference type="Pfam" id="PF25597">
    <property type="entry name" value="SH3_retrovirus"/>
    <property type="match status" value="1"/>
</dbReference>
<dbReference type="AlphaFoldDB" id="A0A9N7RRW1"/>
<accession>A0A9N7RRW1</accession>
<feature type="non-terminal residue" evidence="2">
    <location>
        <position position="1"/>
    </location>
</feature>
<evidence type="ECO:0000313" key="2">
    <source>
        <dbReference type="EMBL" id="CAA0838993.1"/>
    </source>
</evidence>
<feature type="non-terminal residue" evidence="2">
    <location>
        <position position="112"/>
    </location>
</feature>
<protein>
    <recommendedName>
        <fullName evidence="1">Retroviral polymerase SH3-like domain-containing protein</fullName>
    </recommendedName>
</protein>
<dbReference type="OrthoDB" id="1933590at2759"/>
<feature type="domain" description="Retroviral polymerase SH3-like" evidence="1">
    <location>
        <begin position="20"/>
        <end position="81"/>
    </location>
</feature>
<keyword evidence="3" id="KW-1185">Reference proteome</keyword>
<sequence>LASHTTIPESFTLQPRVFGCSVFVHIPKIHRSKFDPCSLKCVFVGYGTHQKGYRCYHPSSRRLYTTLDCKFVETEFFYSTQLSDQGEIQTIGDPLSCFSVPSYEQPRPRDED</sequence>
<evidence type="ECO:0000313" key="3">
    <source>
        <dbReference type="Proteomes" id="UP001153555"/>
    </source>
</evidence>
<reference evidence="2" key="1">
    <citation type="submission" date="2019-12" db="EMBL/GenBank/DDBJ databases">
        <authorList>
            <person name="Scholes J."/>
        </authorList>
    </citation>
    <scope>NUCLEOTIDE SEQUENCE</scope>
</reference>
<name>A0A9N7RRW1_STRHE</name>
<gene>
    <name evidence="2" type="ORF">SHERM_05564</name>
</gene>
<dbReference type="EMBL" id="CACSLK010031421">
    <property type="protein sequence ID" value="CAA0838993.1"/>
    <property type="molecule type" value="Genomic_DNA"/>
</dbReference>
<evidence type="ECO:0000259" key="1">
    <source>
        <dbReference type="Pfam" id="PF25597"/>
    </source>
</evidence>
<comment type="caution">
    <text evidence="2">The sequence shown here is derived from an EMBL/GenBank/DDBJ whole genome shotgun (WGS) entry which is preliminary data.</text>
</comment>
<dbReference type="InterPro" id="IPR057670">
    <property type="entry name" value="SH3_retrovirus"/>
</dbReference>
<dbReference type="Proteomes" id="UP001153555">
    <property type="component" value="Unassembled WGS sequence"/>
</dbReference>